<dbReference type="RefSeq" id="WP_404544517.1">
    <property type="nucleotide sequence ID" value="NZ_JADIKJ010000002.1"/>
</dbReference>
<sequence length="176" mass="19046">MKHQRAAFLLAMCTTLAACDPSTTIGDSGGKIVLRNNLLTLHVDGKPDAMISAKGDLDIDARPISATPAERGMLMLYYQDVLAMREQSLQMGQAGAKLGFEAMKNKLSGNSTTESKKHLDDEARLQTRQLQLKFCQDQIDIKAVQGQLAAQLSAFAPYGAIVSDKDITDCQKDAAD</sequence>
<evidence type="ECO:0000313" key="2">
    <source>
        <dbReference type="EMBL" id="MFK2899093.1"/>
    </source>
</evidence>
<dbReference type="PROSITE" id="PS51257">
    <property type="entry name" value="PROKAR_LIPOPROTEIN"/>
    <property type="match status" value="1"/>
</dbReference>
<evidence type="ECO:0008006" key="4">
    <source>
        <dbReference type="Google" id="ProtNLM"/>
    </source>
</evidence>
<keyword evidence="3" id="KW-1185">Reference proteome</keyword>
<evidence type="ECO:0000313" key="3">
    <source>
        <dbReference type="Proteomes" id="UP001620461"/>
    </source>
</evidence>
<feature type="chain" id="PRO_5046206059" description="DUF2884 family protein" evidence="1">
    <location>
        <begin position="18"/>
        <end position="176"/>
    </location>
</feature>
<protein>
    <recommendedName>
        <fullName evidence="4">DUF2884 family protein</fullName>
    </recommendedName>
</protein>
<reference evidence="2 3" key="1">
    <citation type="submission" date="2020-10" db="EMBL/GenBank/DDBJ databases">
        <title>Phylogeny of dyella-like bacteria.</title>
        <authorList>
            <person name="Fu J."/>
        </authorList>
    </citation>
    <scope>NUCLEOTIDE SEQUENCE [LARGE SCALE GENOMIC DNA]</scope>
    <source>
        <strain evidence="2 3">JP1</strain>
    </source>
</reference>
<proteinExistence type="predicted"/>
<organism evidence="2 3">
    <name type="scientific">Dyella jejuensis</name>
    <dbReference type="NCBI Taxonomy" id="1432009"/>
    <lineage>
        <taxon>Bacteria</taxon>
        <taxon>Pseudomonadati</taxon>
        <taxon>Pseudomonadota</taxon>
        <taxon>Gammaproteobacteria</taxon>
        <taxon>Lysobacterales</taxon>
        <taxon>Rhodanobacteraceae</taxon>
        <taxon>Dyella</taxon>
    </lineage>
</organism>
<comment type="caution">
    <text evidence="2">The sequence shown here is derived from an EMBL/GenBank/DDBJ whole genome shotgun (WGS) entry which is preliminary data.</text>
</comment>
<name>A0ABW8JE33_9GAMM</name>
<evidence type="ECO:0000256" key="1">
    <source>
        <dbReference type="SAM" id="SignalP"/>
    </source>
</evidence>
<dbReference type="EMBL" id="JADIKJ010000002">
    <property type="protein sequence ID" value="MFK2899093.1"/>
    <property type="molecule type" value="Genomic_DNA"/>
</dbReference>
<gene>
    <name evidence="2" type="ORF">ISP15_01990</name>
</gene>
<feature type="signal peptide" evidence="1">
    <location>
        <begin position="1"/>
        <end position="17"/>
    </location>
</feature>
<dbReference type="Proteomes" id="UP001620461">
    <property type="component" value="Unassembled WGS sequence"/>
</dbReference>
<keyword evidence="1" id="KW-0732">Signal</keyword>
<accession>A0ABW8JE33</accession>